<dbReference type="InterPro" id="IPR013154">
    <property type="entry name" value="ADH-like_N"/>
</dbReference>
<protein>
    <submittedName>
        <fullName evidence="2">Acryloyl-CoA reductase</fullName>
        <ecNumber evidence="2">1.3.1.95</ecNumber>
    </submittedName>
</protein>
<evidence type="ECO:0000313" key="2">
    <source>
        <dbReference type="EMBL" id="MCR6097952.1"/>
    </source>
</evidence>
<dbReference type="PANTHER" id="PTHR43677">
    <property type="entry name" value="SHORT-CHAIN DEHYDROGENASE/REDUCTASE"/>
    <property type="match status" value="1"/>
</dbReference>
<dbReference type="SMART" id="SM00829">
    <property type="entry name" value="PKS_ER"/>
    <property type="match status" value="1"/>
</dbReference>
<dbReference type="InterPro" id="IPR014188">
    <property type="entry name" value="Acrylyl-CoA_reductase_AcuI"/>
</dbReference>
<dbReference type="GO" id="GO:0043958">
    <property type="term" value="F:acryloyl-CoA reductase (NADH) activity"/>
    <property type="evidence" value="ECO:0007669"/>
    <property type="project" value="UniProtKB-EC"/>
</dbReference>
<feature type="domain" description="Enoyl reductase (ER)" evidence="1">
    <location>
        <begin position="24"/>
        <end position="336"/>
    </location>
</feature>
<sequence length="339" mass="36228">MKVGHSLRRQIILVQSFKAFQTHGDGTGQLITRTLDDLPQGDVTIKVHYSGVNFKDGMATQADAKIVKDYPVIPGIDLAGEIVATTSDHYQIGDHVIVTSYELGVSHDGGYSEYARVPADWVVPLPSGLTTREAMIIGTAGFTAALSIHKLEMDGLTPEDKPVLVSGATGGVGSMAVDMLKQRGYYVTASTGKATEHDYLKTLGADEVIGRDDVTPDTLKPLQKERWAAAIDPTGGKPLASILSATKRGGAVAASGLTAGSELPVTVIPFILRGVKLIGIDSVYCPMDIRRTIWERTATDLKPAHLDDIATEISLDQLQEALKNILESSIKGRVLVKIS</sequence>
<accession>A0A9Q4G0D0</accession>
<dbReference type="InterPro" id="IPR011032">
    <property type="entry name" value="GroES-like_sf"/>
</dbReference>
<keyword evidence="3" id="KW-1185">Reference proteome</keyword>
<dbReference type="EMBL" id="JABXYM010000001">
    <property type="protein sequence ID" value="MCR6097952.1"/>
    <property type="molecule type" value="Genomic_DNA"/>
</dbReference>
<dbReference type="InterPro" id="IPR013149">
    <property type="entry name" value="ADH-like_C"/>
</dbReference>
<dbReference type="Gene3D" id="3.40.50.720">
    <property type="entry name" value="NAD(P)-binding Rossmann-like Domain"/>
    <property type="match status" value="1"/>
</dbReference>
<dbReference type="Gene3D" id="3.90.180.10">
    <property type="entry name" value="Medium-chain alcohol dehydrogenases, catalytic domain"/>
    <property type="match status" value="1"/>
</dbReference>
<dbReference type="GO" id="GO:0043957">
    <property type="term" value="F:acryloyl-CoA reductase (NADPH) activity"/>
    <property type="evidence" value="ECO:0007669"/>
    <property type="project" value="TreeGrafter"/>
</dbReference>
<dbReference type="Proteomes" id="UP001057753">
    <property type="component" value="Unassembled WGS sequence"/>
</dbReference>
<dbReference type="AlphaFoldDB" id="A0A9Q4G0D0"/>
<dbReference type="SUPFAM" id="SSF50129">
    <property type="entry name" value="GroES-like"/>
    <property type="match status" value="1"/>
</dbReference>
<organism evidence="2 3">
    <name type="scientific">Salipaludibacillus agaradhaerens</name>
    <name type="common">Bacillus agaradhaerens</name>
    <dbReference type="NCBI Taxonomy" id="76935"/>
    <lineage>
        <taxon>Bacteria</taxon>
        <taxon>Bacillati</taxon>
        <taxon>Bacillota</taxon>
        <taxon>Bacilli</taxon>
        <taxon>Bacillales</taxon>
        <taxon>Bacillaceae</taxon>
    </lineage>
</organism>
<dbReference type="EC" id="1.3.1.95" evidence="2"/>
<dbReference type="InterPro" id="IPR036291">
    <property type="entry name" value="NAD(P)-bd_dom_sf"/>
</dbReference>
<dbReference type="Pfam" id="PF08240">
    <property type="entry name" value="ADH_N"/>
    <property type="match status" value="1"/>
</dbReference>
<proteinExistence type="predicted"/>
<dbReference type="SUPFAM" id="SSF51735">
    <property type="entry name" value="NAD(P)-binding Rossmann-fold domains"/>
    <property type="match status" value="1"/>
</dbReference>
<comment type="caution">
    <text evidence="2">The sequence shown here is derived from an EMBL/GenBank/DDBJ whole genome shotgun (WGS) entry which is preliminary data.</text>
</comment>
<reference evidence="2" key="1">
    <citation type="submission" date="2020-06" db="EMBL/GenBank/DDBJ databases">
        <title>Insight into the genomes of haloalkaliphilic bacilli from Kenyan soda lakes.</title>
        <authorList>
            <person name="Mwirichia R."/>
            <person name="Villamizar G.C."/>
            <person name="Poehlein A."/>
            <person name="Mugweru J."/>
            <person name="Kipnyargis A."/>
            <person name="Kiplimo D."/>
            <person name="Orwa P."/>
            <person name="Daniel R."/>
        </authorList>
    </citation>
    <scope>NUCLEOTIDE SEQUENCE</scope>
    <source>
        <strain evidence="2">B1096_S55</strain>
    </source>
</reference>
<dbReference type="InterPro" id="IPR020843">
    <property type="entry name" value="ER"/>
</dbReference>
<dbReference type="NCBIfam" id="TIGR02823">
    <property type="entry name" value="oxido_YhdH"/>
    <property type="match status" value="1"/>
</dbReference>
<dbReference type="Pfam" id="PF00107">
    <property type="entry name" value="ADH_zinc_N"/>
    <property type="match status" value="1"/>
</dbReference>
<name>A0A9Q4G0D0_SALAG</name>
<keyword evidence="2" id="KW-0560">Oxidoreductase</keyword>
<gene>
    <name evidence="2" type="ORF">HXA33_15550</name>
</gene>
<dbReference type="PANTHER" id="PTHR43677:SF1">
    <property type="entry name" value="ACRYLYL-COA REDUCTASE ACUI-RELATED"/>
    <property type="match status" value="1"/>
</dbReference>
<evidence type="ECO:0000259" key="1">
    <source>
        <dbReference type="SMART" id="SM00829"/>
    </source>
</evidence>
<dbReference type="InterPro" id="IPR051397">
    <property type="entry name" value="Zn-ADH-like_protein"/>
</dbReference>
<evidence type="ECO:0000313" key="3">
    <source>
        <dbReference type="Proteomes" id="UP001057753"/>
    </source>
</evidence>